<evidence type="ECO:0000313" key="2">
    <source>
        <dbReference type="EMBL" id="AXR07401.1"/>
    </source>
</evidence>
<dbReference type="KEGG" id="salm:D0Y50_14205"/>
<feature type="transmembrane region" description="Helical" evidence="1">
    <location>
        <begin position="193"/>
        <end position="216"/>
    </location>
</feature>
<evidence type="ECO:0000313" key="3">
    <source>
        <dbReference type="Proteomes" id="UP000262073"/>
    </source>
</evidence>
<name>A0A346NPE4_9ALTE</name>
<evidence type="ECO:0000256" key="1">
    <source>
        <dbReference type="SAM" id="Phobius"/>
    </source>
</evidence>
<keyword evidence="1" id="KW-0812">Transmembrane</keyword>
<dbReference type="EMBL" id="CP031769">
    <property type="protein sequence ID" value="AXR07401.1"/>
    <property type="molecule type" value="Genomic_DNA"/>
</dbReference>
<keyword evidence="1" id="KW-0472">Membrane</keyword>
<reference evidence="2 3" key="1">
    <citation type="submission" date="2018-08" db="EMBL/GenBank/DDBJ databases">
        <title>Salinimonas sediminis sp. nov., a piezophilic bacterium isolated from a deep-sea sediment sample from the New Britain Trench.</title>
        <authorList>
            <person name="Cao J."/>
        </authorList>
    </citation>
    <scope>NUCLEOTIDE SEQUENCE [LARGE SCALE GENOMIC DNA]</scope>
    <source>
        <strain evidence="2 3">N102</strain>
    </source>
</reference>
<dbReference type="Proteomes" id="UP000262073">
    <property type="component" value="Chromosome"/>
</dbReference>
<accession>A0A346NPE4</accession>
<proteinExistence type="predicted"/>
<feature type="transmembrane region" description="Helical" evidence="1">
    <location>
        <begin position="271"/>
        <end position="297"/>
    </location>
</feature>
<dbReference type="RefSeq" id="WP_108565862.1">
    <property type="nucleotide sequence ID" value="NZ_CP031769.1"/>
</dbReference>
<dbReference type="AlphaFoldDB" id="A0A346NPE4"/>
<feature type="transmembrane region" description="Helical" evidence="1">
    <location>
        <begin position="440"/>
        <end position="460"/>
    </location>
</feature>
<feature type="transmembrane region" description="Helical" evidence="1">
    <location>
        <begin position="160"/>
        <end position="181"/>
    </location>
</feature>
<gene>
    <name evidence="2" type="ORF">D0Y50_14205</name>
</gene>
<organism evidence="2 3">
    <name type="scientific">Salinimonas sediminis</name>
    <dbReference type="NCBI Taxonomy" id="2303538"/>
    <lineage>
        <taxon>Bacteria</taxon>
        <taxon>Pseudomonadati</taxon>
        <taxon>Pseudomonadota</taxon>
        <taxon>Gammaproteobacteria</taxon>
        <taxon>Alteromonadales</taxon>
        <taxon>Alteromonadaceae</taxon>
        <taxon>Alteromonas/Salinimonas group</taxon>
        <taxon>Salinimonas</taxon>
    </lineage>
</organism>
<dbReference type="OrthoDB" id="8481281at2"/>
<sequence length="626" mass="68494">MAYDFGSQTLGISNPFKTEGKLRTVTGALLVAGGLYPLLKVAATLPQNAVLAYTYAVLGFILVAAGFTHLGKGIFQLFRYFVGRSVPVSLAYNRSRSEQEAAQAEQKALLYTDDSLHAMLMGRKNTTFKEPKGWVARLLHSVFPNLTFLPYPLRNMAQELGSLAISLITALISFAIVWFVVSTGLAGEKARLVALPLLSVVLLVYLIRLWAAAGAAMQTHTKTQLDKASGISVTAVVVMSILVPVFAGFVLDSLIPVSVDELSTMMASYQVFSAGANFGLLLLALIIVVAGIMPCLIQRMKNITPQTEVSEYRENLQESVHPNEIFINLENIVLANRRYKEIPNRLYRELDPVLKEQADGKGSFNGELLIETQPVLADNDHSPTKAKKLLPSGLAQICVLLGFVLFYQLGIAIAEGISMLSQSTSGFDSGRIDQTRAQTLIAQASDILFYLFAWLTFSAAGRMLNNASHLFWGELNFESLLMYLKAEGTFNESRFSTGMSIHDSTRSENVLVRSSITPWIITSKIHSSIFATSGVSNLETPRFIMGMNKNDSELKAIVGEIKDFLKARESIASITNEADLQSAGVIHQVNSQTRAHDSNATQDKITLKEQEEAAGYLRNNPDTSSS</sequence>
<feature type="transmembrane region" description="Helical" evidence="1">
    <location>
        <begin position="51"/>
        <end position="70"/>
    </location>
</feature>
<keyword evidence="3" id="KW-1185">Reference proteome</keyword>
<feature type="transmembrane region" description="Helical" evidence="1">
    <location>
        <begin position="22"/>
        <end position="39"/>
    </location>
</feature>
<keyword evidence="1" id="KW-1133">Transmembrane helix</keyword>
<feature type="transmembrane region" description="Helical" evidence="1">
    <location>
        <begin position="228"/>
        <end position="251"/>
    </location>
</feature>
<feature type="transmembrane region" description="Helical" evidence="1">
    <location>
        <begin position="397"/>
        <end position="420"/>
    </location>
</feature>
<protein>
    <submittedName>
        <fullName evidence="2">Uncharacterized protein</fullName>
    </submittedName>
</protein>